<dbReference type="GO" id="GO:0008168">
    <property type="term" value="F:methyltransferase activity"/>
    <property type="evidence" value="ECO:0007669"/>
    <property type="project" value="UniProtKB-KW"/>
</dbReference>
<evidence type="ECO:0000313" key="4">
    <source>
        <dbReference type="Proteomes" id="UP001271792"/>
    </source>
</evidence>
<reference evidence="3 4" key="1">
    <citation type="submission" date="2023-11" db="EMBL/GenBank/DDBJ databases">
        <title>Lentzea sokolovensis, sp. nov., Lentzea kristufkii, sp. nov., and Lentzea miocenensis, sp. nov., rare actinobacteria from Sokolov Coal Basin, Miocene lacustrine sediment, Czech Republic.</title>
        <authorList>
            <person name="Lara A."/>
            <person name="Kotroba L."/>
            <person name="Nouioui I."/>
            <person name="Neumann-Schaal M."/>
            <person name="Mast Y."/>
            <person name="Chronakova A."/>
        </authorList>
    </citation>
    <scope>NUCLEOTIDE SEQUENCE [LARGE SCALE GENOMIC DNA]</scope>
    <source>
        <strain evidence="3 4">BCCO 10_0798</strain>
    </source>
</reference>
<evidence type="ECO:0000313" key="3">
    <source>
        <dbReference type="EMBL" id="MDX8056246.1"/>
    </source>
</evidence>
<organism evidence="3 4">
    <name type="scientific">Lentzea kristufekii</name>
    <dbReference type="NCBI Taxonomy" id="3095430"/>
    <lineage>
        <taxon>Bacteria</taxon>
        <taxon>Bacillati</taxon>
        <taxon>Actinomycetota</taxon>
        <taxon>Actinomycetes</taxon>
        <taxon>Pseudonocardiales</taxon>
        <taxon>Pseudonocardiaceae</taxon>
        <taxon>Lentzea</taxon>
    </lineage>
</organism>
<keyword evidence="3" id="KW-0489">Methyltransferase</keyword>
<dbReference type="InterPro" id="IPR013216">
    <property type="entry name" value="Methyltransf_11"/>
</dbReference>
<dbReference type="Proteomes" id="UP001271792">
    <property type="component" value="Unassembled WGS sequence"/>
</dbReference>
<feature type="region of interest" description="Disordered" evidence="1">
    <location>
        <begin position="1"/>
        <end position="20"/>
    </location>
</feature>
<dbReference type="GO" id="GO:0032259">
    <property type="term" value="P:methylation"/>
    <property type="evidence" value="ECO:0007669"/>
    <property type="project" value="UniProtKB-KW"/>
</dbReference>
<comment type="caution">
    <text evidence="3">The sequence shown here is derived from an EMBL/GenBank/DDBJ whole genome shotgun (WGS) entry which is preliminary data.</text>
</comment>
<evidence type="ECO:0000256" key="1">
    <source>
        <dbReference type="SAM" id="MobiDB-lite"/>
    </source>
</evidence>
<gene>
    <name evidence="3" type="ORF">SK571_43315</name>
</gene>
<proteinExistence type="predicted"/>
<dbReference type="InterPro" id="IPR050508">
    <property type="entry name" value="Methyltransf_Superfamily"/>
</dbReference>
<dbReference type="EMBL" id="JAXAVV010000038">
    <property type="protein sequence ID" value="MDX8056246.1"/>
    <property type="molecule type" value="Genomic_DNA"/>
</dbReference>
<dbReference type="CDD" id="cd02440">
    <property type="entry name" value="AdoMet_MTases"/>
    <property type="match status" value="1"/>
</dbReference>
<evidence type="ECO:0000259" key="2">
    <source>
        <dbReference type="Pfam" id="PF08241"/>
    </source>
</evidence>
<name>A0ABU4U6V4_9PSEU</name>
<keyword evidence="4" id="KW-1185">Reference proteome</keyword>
<accession>A0ABU4U6V4</accession>
<sequence>MTELDLKTSTTRPAQPGVSGGWRTPDRLYRLISSPVLRMILGWDLPRHDLRVINRRPGTVCLEVGSGGGFYTTALKTHLGNENTLIALDPSPSAMRSLQQRLDGVPGAGTSFLAGDGCKLPLADDQADTLFYGYSLEEMPDPLAAIREAHRVLRPGGELVLFLWRPVFTRHRRRPVVALLDELLERRRASAGPQNIRLIYRKLDSC</sequence>
<keyword evidence="3" id="KW-0808">Transferase</keyword>
<dbReference type="Pfam" id="PF08241">
    <property type="entry name" value="Methyltransf_11"/>
    <property type="match status" value="1"/>
</dbReference>
<feature type="domain" description="Methyltransferase type 11" evidence="2">
    <location>
        <begin position="62"/>
        <end position="161"/>
    </location>
</feature>
<dbReference type="RefSeq" id="WP_319989925.1">
    <property type="nucleotide sequence ID" value="NZ_JAXAVV010000038.1"/>
</dbReference>
<dbReference type="InterPro" id="IPR029063">
    <property type="entry name" value="SAM-dependent_MTases_sf"/>
</dbReference>
<protein>
    <submittedName>
        <fullName evidence="3">Class I SAM-dependent methyltransferase</fullName>
    </submittedName>
</protein>
<dbReference type="SUPFAM" id="SSF53335">
    <property type="entry name" value="S-adenosyl-L-methionine-dependent methyltransferases"/>
    <property type="match status" value="1"/>
</dbReference>
<dbReference type="Gene3D" id="3.40.50.150">
    <property type="entry name" value="Vaccinia Virus protein VP39"/>
    <property type="match status" value="1"/>
</dbReference>
<dbReference type="PANTHER" id="PTHR42912">
    <property type="entry name" value="METHYLTRANSFERASE"/>
    <property type="match status" value="1"/>
</dbReference>